<comment type="caution">
    <text evidence="3">The sequence shown here is derived from an EMBL/GenBank/DDBJ whole genome shotgun (WGS) entry which is preliminary data.</text>
</comment>
<dbReference type="EMBL" id="RAWK01000128">
    <property type="protein sequence ID" value="RKH62796.1"/>
    <property type="molecule type" value="Genomic_DNA"/>
</dbReference>
<dbReference type="Proteomes" id="UP000267003">
    <property type="component" value="Unassembled WGS sequence"/>
</dbReference>
<evidence type="ECO:0000256" key="2">
    <source>
        <dbReference type="SAM" id="SignalP"/>
    </source>
</evidence>
<evidence type="ECO:0000313" key="4">
    <source>
        <dbReference type="Proteomes" id="UP000267003"/>
    </source>
</evidence>
<keyword evidence="4" id="KW-1185">Reference proteome</keyword>
<evidence type="ECO:0000313" key="3">
    <source>
        <dbReference type="EMBL" id="RKH62796.1"/>
    </source>
</evidence>
<proteinExistence type="predicted"/>
<gene>
    <name evidence="3" type="ORF">D7W81_21550</name>
</gene>
<name>A0A3A8Q216_9BACT</name>
<protein>
    <submittedName>
        <fullName evidence="3">Uncharacterized protein</fullName>
    </submittedName>
</protein>
<accession>A0A3A8Q216</accession>
<reference evidence="4" key="1">
    <citation type="submission" date="2018-09" db="EMBL/GenBank/DDBJ databases">
        <authorList>
            <person name="Livingstone P.G."/>
            <person name="Whitworth D.E."/>
        </authorList>
    </citation>
    <scope>NUCLEOTIDE SEQUENCE [LARGE SCALE GENOMIC DNA]</scope>
    <source>
        <strain evidence="4">AB050A</strain>
    </source>
</reference>
<feature type="compositionally biased region" description="Polar residues" evidence="1">
    <location>
        <begin position="23"/>
        <end position="60"/>
    </location>
</feature>
<keyword evidence="2" id="KW-0732">Signal</keyword>
<feature type="chain" id="PRO_5017314818" evidence="2">
    <location>
        <begin position="20"/>
        <end position="144"/>
    </location>
</feature>
<dbReference type="AlphaFoldDB" id="A0A3A8Q216"/>
<sequence length="144" mass="15203">MAWTAPTLGLLLLAGPALAREPTVSQDSDQGGNMPSNDAEPASTSPANAGSSVRTTSPAYMTQGDAVRQITPDPDRMQQVSGPVVKQDGLTLYVKDVSGPVVPLDMSALRITKLPQKGQEILAVYQVEEKTENVALSLQGEKQD</sequence>
<feature type="region of interest" description="Disordered" evidence="1">
    <location>
        <begin position="21"/>
        <end position="80"/>
    </location>
</feature>
<organism evidence="3 4">
    <name type="scientific">Corallococcus aberystwythensis</name>
    <dbReference type="NCBI Taxonomy" id="2316722"/>
    <lineage>
        <taxon>Bacteria</taxon>
        <taxon>Pseudomonadati</taxon>
        <taxon>Myxococcota</taxon>
        <taxon>Myxococcia</taxon>
        <taxon>Myxococcales</taxon>
        <taxon>Cystobacterineae</taxon>
        <taxon>Myxococcaceae</taxon>
        <taxon>Corallococcus</taxon>
    </lineage>
</organism>
<evidence type="ECO:0000256" key="1">
    <source>
        <dbReference type="SAM" id="MobiDB-lite"/>
    </source>
</evidence>
<feature type="signal peptide" evidence="2">
    <location>
        <begin position="1"/>
        <end position="19"/>
    </location>
</feature>